<dbReference type="AlphaFoldDB" id="A0ABC8RGF8"/>
<organism evidence="7 8">
    <name type="scientific">Ilex paraguariensis</name>
    <name type="common">yerba mate</name>
    <dbReference type="NCBI Taxonomy" id="185542"/>
    <lineage>
        <taxon>Eukaryota</taxon>
        <taxon>Viridiplantae</taxon>
        <taxon>Streptophyta</taxon>
        <taxon>Embryophyta</taxon>
        <taxon>Tracheophyta</taxon>
        <taxon>Spermatophyta</taxon>
        <taxon>Magnoliopsida</taxon>
        <taxon>eudicotyledons</taxon>
        <taxon>Gunneridae</taxon>
        <taxon>Pentapetalae</taxon>
        <taxon>asterids</taxon>
        <taxon>campanulids</taxon>
        <taxon>Aquifoliales</taxon>
        <taxon>Aquifoliaceae</taxon>
        <taxon>Ilex</taxon>
    </lineage>
</organism>
<comment type="subcellular location">
    <subcellularLocation>
        <location evidence="1">Nucleus</location>
    </subcellularLocation>
</comment>
<evidence type="ECO:0000256" key="4">
    <source>
        <dbReference type="ARBA" id="ARBA00023163"/>
    </source>
</evidence>
<reference evidence="7 8" key="1">
    <citation type="submission" date="2024-02" db="EMBL/GenBank/DDBJ databases">
        <authorList>
            <person name="Vignale AGUSTIN F."/>
            <person name="Sosa J E."/>
            <person name="Modenutti C."/>
        </authorList>
    </citation>
    <scope>NUCLEOTIDE SEQUENCE [LARGE SCALE GENOMIC DNA]</scope>
</reference>
<dbReference type="PROSITE" id="PS50982">
    <property type="entry name" value="MBD"/>
    <property type="match status" value="2"/>
</dbReference>
<dbReference type="EMBL" id="CAUOFW020001284">
    <property type="protein sequence ID" value="CAK9143291.1"/>
    <property type="molecule type" value="Genomic_DNA"/>
</dbReference>
<evidence type="ECO:0000313" key="8">
    <source>
        <dbReference type="Proteomes" id="UP001642360"/>
    </source>
</evidence>
<gene>
    <name evidence="7" type="ORF">ILEXP_LOCUS10991</name>
</gene>
<dbReference type="Gene3D" id="3.30.890.10">
    <property type="entry name" value="Methyl-cpg-binding Protein 2, Chain A"/>
    <property type="match status" value="2"/>
</dbReference>
<feature type="domain" description="MBD" evidence="6">
    <location>
        <begin position="133"/>
        <end position="203"/>
    </location>
</feature>
<evidence type="ECO:0000313" key="7">
    <source>
        <dbReference type="EMBL" id="CAK9143291.1"/>
    </source>
</evidence>
<accession>A0ABC8RGF8</accession>
<evidence type="ECO:0000256" key="2">
    <source>
        <dbReference type="ARBA" id="ARBA00023015"/>
    </source>
</evidence>
<protein>
    <recommendedName>
        <fullName evidence="6">MBD domain-containing protein</fullName>
    </recommendedName>
</protein>
<sequence>MLRWGHYDGDDYAAHGQLAVVPQTTTTTTTSRFKLPDGWRVQKVLRSDGCRIDKYYHEPETGHKFRSLKEIERYIKGEVYRPRQRSLKNSADRRAFGYGRKSIGSRKMIISGGKMLKLDEEVYNHCQMAVVGQTMVRTSPFNLPDGWVVEEVLRRCGGSADKYYYEPGTGRKFRSLIAVERHLAGQTENAPLSMGLAEHTENAPQPMALAEFNENVPLSMAFKLGNHIKNPSSSKKNISRDKVQSSTFTSPPVKINWVLASPGGDSWNPFIGETLVPESVKQQWAQRFMLYINNSNHDAPNSG</sequence>
<dbReference type="InterPro" id="IPR001739">
    <property type="entry name" value="Methyl_CpG_DNA-bd"/>
</dbReference>
<keyword evidence="2" id="KW-0805">Transcription regulation</keyword>
<dbReference type="Proteomes" id="UP001642360">
    <property type="component" value="Unassembled WGS sequence"/>
</dbReference>
<dbReference type="GO" id="GO:0005634">
    <property type="term" value="C:nucleus"/>
    <property type="evidence" value="ECO:0007669"/>
    <property type="project" value="UniProtKB-SubCell"/>
</dbReference>
<proteinExistence type="predicted"/>
<keyword evidence="3" id="KW-0238">DNA-binding</keyword>
<dbReference type="GO" id="GO:0003677">
    <property type="term" value="F:DNA binding"/>
    <property type="evidence" value="ECO:0007669"/>
    <property type="project" value="UniProtKB-KW"/>
</dbReference>
<dbReference type="InterPro" id="IPR016177">
    <property type="entry name" value="DNA-bd_dom_sf"/>
</dbReference>
<dbReference type="PANTHER" id="PTHR12396">
    <property type="entry name" value="METHYL-CPG BINDING PROTEIN, MBD"/>
    <property type="match status" value="1"/>
</dbReference>
<comment type="caution">
    <text evidence="7">The sequence shown here is derived from an EMBL/GenBank/DDBJ whole genome shotgun (WGS) entry which is preliminary data.</text>
</comment>
<dbReference type="PANTHER" id="PTHR12396:SF38">
    <property type="entry name" value="METHYL-CPG-BINDING DOMAIN-CONTAINING PROTEIN 7"/>
    <property type="match status" value="1"/>
</dbReference>
<keyword evidence="8" id="KW-1185">Reference proteome</keyword>
<dbReference type="SUPFAM" id="SSF54171">
    <property type="entry name" value="DNA-binding domain"/>
    <property type="match status" value="2"/>
</dbReference>
<evidence type="ECO:0000256" key="3">
    <source>
        <dbReference type="ARBA" id="ARBA00023125"/>
    </source>
</evidence>
<evidence type="ECO:0000259" key="6">
    <source>
        <dbReference type="PROSITE" id="PS50982"/>
    </source>
</evidence>
<dbReference type="Pfam" id="PF01429">
    <property type="entry name" value="MBD"/>
    <property type="match status" value="2"/>
</dbReference>
<keyword evidence="4" id="KW-0804">Transcription</keyword>
<evidence type="ECO:0000256" key="5">
    <source>
        <dbReference type="ARBA" id="ARBA00023242"/>
    </source>
</evidence>
<name>A0ABC8RGF8_9AQUA</name>
<keyword evidence="5" id="KW-0539">Nucleus</keyword>
<evidence type="ECO:0000256" key="1">
    <source>
        <dbReference type="ARBA" id="ARBA00004123"/>
    </source>
</evidence>
<feature type="domain" description="MBD" evidence="6">
    <location>
        <begin position="25"/>
        <end position="94"/>
    </location>
</feature>